<dbReference type="AlphaFoldDB" id="A0AAD5UT00"/>
<comment type="caution">
    <text evidence="2">The sequence shown here is derived from an EMBL/GenBank/DDBJ whole genome shotgun (WGS) entry which is preliminary data.</text>
</comment>
<reference evidence="2" key="1">
    <citation type="submission" date="2022-07" db="EMBL/GenBank/DDBJ databases">
        <title>Genome Sequence of Physisporinus lineatus.</title>
        <authorList>
            <person name="Buettner E."/>
        </authorList>
    </citation>
    <scope>NUCLEOTIDE SEQUENCE</scope>
    <source>
        <strain evidence="2">VT162</strain>
    </source>
</reference>
<name>A0AAD5UT00_9APHY</name>
<evidence type="ECO:0000313" key="3">
    <source>
        <dbReference type="Proteomes" id="UP001212997"/>
    </source>
</evidence>
<keyword evidence="3" id="KW-1185">Reference proteome</keyword>
<evidence type="ECO:0000256" key="1">
    <source>
        <dbReference type="SAM" id="MobiDB-lite"/>
    </source>
</evidence>
<dbReference type="Proteomes" id="UP001212997">
    <property type="component" value="Unassembled WGS sequence"/>
</dbReference>
<gene>
    <name evidence="2" type="ORF">NLI96_g10772</name>
</gene>
<feature type="region of interest" description="Disordered" evidence="1">
    <location>
        <begin position="72"/>
        <end position="104"/>
    </location>
</feature>
<evidence type="ECO:0000313" key="2">
    <source>
        <dbReference type="EMBL" id="KAJ3476992.1"/>
    </source>
</evidence>
<sequence>MPRSQDLATWLPILNLKHPLTKIMDPSRRNSLPRQHCATPYNIVSTAKVKNMVFETSPKLLCAVIKPRPWQSSLQTSTSEPSSPPASAGASPPTEMGNAMLLELPSRGHASSTPFLIPTSSRIVPSASYA</sequence>
<protein>
    <submittedName>
        <fullName evidence="2">Uncharacterized protein</fullName>
    </submittedName>
</protein>
<feature type="compositionally biased region" description="Low complexity" evidence="1">
    <location>
        <begin position="72"/>
        <end position="94"/>
    </location>
</feature>
<organism evidence="2 3">
    <name type="scientific">Meripilus lineatus</name>
    <dbReference type="NCBI Taxonomy" id="2056292"/>
    <lineage>
        <taxon>Eukaryota</taxon>
        <taxon>Fungi</taxon>
        <taxon>Dikarya</taxon>
        <taxon>Basidiomycota</taxon>
        <taxon>Agaricomycotina</taxon>
        <taxon>Agaricomycetes</taxon>
        <taxon>Polyporales</taxon>
        <taxon>Meripilaceae</taxon>
        <taxon>Meripilus</taxon>
    </lineage>
</organism>
<proteinExistence type="predicted"/>
<accession>A0AAD5UT00</accession>
<dbReference type="EMBL" id="JANAWD010000644">
    <property type="protein sequence ID" value="KAJ3476992.1"/>
    <property type="molecule type" value="Genomic_DNA"/>
</dbReference>